<dbReference type="EMBL" id="CM045866">
    <property type="protein sequence ID" value="KAI7961681.1"/>
    <property type="molecule type" value="Genomic_DNA"/>
</dbReference>
<keyword evidence="2" id="KW-1185">Reference proteome</keyword>
<sequence length="1377" mass="153969">MASFSFSVEKLLSPNHDHSQPNELWPHQIWDLEYTNNWNNNVKDRLTIEELLLSKPHPTSFFCPIEWKWIIIDTLTFVPRCKQEHHFFRFFQSSTINQFNPTPKSIFDHHQSAGSSSSSWEWDSWACVNCDHAIFISSPTQAIGSVFDKQAAIDLINHAKLYNNSAAPEQAVYRAWHTVFIVIQNALLEGKLSPLPLNGKSISGRMPWDPISAKIWASLEVTRKESPTEDNNNGTPLLFLPNLNISTQNGRSLRAKWCRALLEISVFLKSFKNQFPDRVEESLKSNYIIPFNLVDGLSKISKTLGGRTMPMMITSNNNGWRTKNGLPVGWETYSKLGIVSDVTDTMVILGYQTQVKVYPHFSYLFFDAIREIHSIRESQTLADFLGIQASRGLVGFVEVKEAWDYICNDDENDQIELELDLSKEDHLINSFNSKQIRIGNDLNEQTELRNALKILVEGNPANQVLRAICETADIAAEVEEKQEQAGTTNNGKKIEMDLSKAYATLGDIVPEVDDEMIWMAYTIGVADQPGQKDVLKEALLVISKHRKSNWINQQLAAQLKDGGNLDSAMEIVAYDPPQTSFDLPAGLNNIGNTCYLNSLLQYFFSVRELREILLRFPEFEQDIDEPQHQLDFKEKKRVGGRIVSASEILRSKQFASQLQGLFREMISTRSSAVTPERELAFLALVLSKDESPINVSNGTENSNGNHNSSASTDATLVDEQPVILGPIYNPSPPSPSTNLISTASSSTVLGKRKSESSGSDDGHSSSRNPMEIDGLVATDTKESIGSPTAATTTTTKDITMATPSPILPSTSTSSEPVSQPEQSTKSISPLVIDLTDDSLPPPLPPRPNHSKTLTTIESGSHMMFGRQNDVSECMDNCLFQIQAALDHQKIRDSGEFDGDGNLVKSLFYGTTRQSLIYENPKGKVSIKEEQFAYLLVDVAEEGRDLYDGLDKVFDESEVELDNGKASRRVGLVHLPPILQIQLQRVQFDRRTHTVFKSNAHLKFGPRLRMDRYLEPDPDDQVGQEKRAKTIGLRKEIESLRGRVGELTNNLSGDKRSASTVLRDLHGILSSSTSDLNGPTPSTSTNPRKIDYFHGLLGQDELDYLEVEARAIDQEILHNKKSIKKLKAEVEQMWNKETSDDDDDLDHSKQDSKKSVDPSRSSDSIPSETLPTTATSDTPMVVDDLTQPVNLNSDGNLKDIHMKKEKGLLDEDLLHKSEPSCPTSKNLNAEYILVGLFMHRGTAQGGHYWAVQRQFPDRPDRWLKYNDSIVSEIDPSIEVFTHPSSSSDDDDDDDQEGKDTPNLAVVDHLHQGIDTGSIDIQEIAKPPFSSGVDDSKGPNLTLKASGNTTNKSDNANPYWLTYVKIDEMRKFQMLCRNP</sequence>
<gene>
    <name evidence="1" type="ORF">MJO28_002170</name>
</gene>
<organism evidence="1 2">
    <name type="scientific">Puccinia striiformis f. sp. tritici</name>
    <dbReference type="NCBI Taxonomy" id="168172"/>
    <lineage>
        <taxon>Eukaryota</taxon>
        <taxon>Fungi</taxon>
        <taxon>Dikarya</taxon>
        <taxon>Basidiomycota</taxon>
        <taxon>Pucciniomycotina</taxon>
        <taxon>Pucciniomycetes</taxon>
        <taxon>Pucciniales</taxon>
        <taxon>Pucciniaceae</taxon>
        <taxon>Puccinia</taxon>
    </lineage>
</organism>
<reference evidence="1 2" key="3">
    <citation type="journal article" date="2022" name="Microbiol. Spectr.">
        <title>Folding features and dynamics of 3D genome architecture in plant fungal pathogens.</title>
        <authorList>
            <person name="Xia C."/>
        </authorList>
    </citation>
    <scope>NUCLEOTIDE SEQUENCE [LARGE SCALE GENOMIC DNA]</scope>
    <source>
        <strain evidence="1 2">93-210</strain>
    </source>
</reference>
<accession>A0ACC0EWN7</accession>
<proteinExistence type="predicted"/>
<protein>
    <submittedName>
        <fullName evidence="1">Uncharacterized protein</fullName>
    </submittedName>
</protein>
<evidence type="ECO:0000313" key="2">
    <source>
        <dbReference type="Proteomes" id="UP001060170"/>
    </source>
</evidence>
<comment type="caution">
    <text evidence="1">The sequence shown here is derived from an EMBL/GenBank/DDBJ whole genome shotgun (WGS) entry which is preliminary data.</text>
</comment>
<dbReference type="Proteomes" id="UP001060170">
    <property type="component" value="Chromosome 2"/>
</dbReference>
<reference evidence="2" key="1">
    <citation type="journal article" date="2018" name="BMC Genomics">
        <title>Genomic insights into host adaptation between the wheat stripe rust pathogen (Puccinia striiformis f. sp. tritici) and the barley stripe rust pathogen (Puccinia striiformis f. sp. hordei).</title>
        <authorList>
            <person name="Xia C."/>
            <person name="Wang M."/>
            <person name="Yin C."/>
            <person name="Cornejo O.E."/>
            <person name="Hulbert S.H."/>
            <person name="Chen X."/>
        </authorList>
    </citation>
    <scope>NUCLEOTIDE SEQUENCE [LARGE SCALE GENOMIC DNA]</scope>
    <source>
        <strain evidence="2">93-210</strain>
    </source>
</reference>
<name>A0ACC0EWN7_9BASI</name>
<reference evidence="2" key="2">
    <citation type="journal article" date="2018" name="Mol. Plant Microbe Interact.">
        <title>Genome sequence resources for the wheat stripe rust pathogen (Puccinia striiformis f. sp. tritici) and the barley stripe rust pathogen (Puccinia striiformis f. sp. hordei).</title>
        <authorList>
            <person name="Xia C."/>
            <person name="Wang M."/>
            <person name="Yin C."/>
            <person name="Cornejo O.E."/>
            <person name="Hulbert S.H."/>
            <person name="Chen X."/>
        </authorList>
    </citation>
    <scope>NUCLEOTIDE SEQUENCE [LARGE SCALE GENOMIC DNA]</scope>
    <source>
        <strain evidence="2">93-210</strain>
    </source>
</reference>
<evidence type="ECO:0000313" key="1">
    <source>
        <dbReference type="EMBL" id="KAI7961681.1"/>
    </source>
</evidence>